<dbReference type="InterPro" id="IPR047001">
    <property type="entry name" value="MnmG_C_subdom"/>
</dbReference>
<dbReference type="Pfam" id="PF21680">
    <property type="entry name" value="GIDA_C_1st"/>
    <property type="match status" value="1"/>
</dbReference>
<evidence type="ECO:0000256" key="9">
    <source>
        <dbReference type="ARBA" id="ARBA00025948"/>
    </source>
</evidence>
<feature type="binding site" evidence="11">
    <location>
        <position position="177"/>
    </location>
    <ligand>
        <name>FAD</name>
        <dbReference type="ChEBI" id="CHEBI:57692"/>
    </ligand>
</feature>
<keyword evidence="5 11" id="KW-0285">Flavoprotein</keyword>
<keyword evidence="6 11" id="KW-0819">tRNA processing</keyword>
<evidence type="ECO:0000256" key="7">
    <source>
        <dbReference type="ARBA" id="ARBA00022827"/>
    </source>
</evidence>
<dbReference type="PROSITE" id="PS01281">
    <property type="entry name" value="GIDA_2"/>
    <property type="match status" value="1"/>
</dbReference>
<feature type="binding site" evidence="11">
    <location>
        <begin position="269"/>
        <end position="283"/>
    </location>
    <ligand>
        <name>NAD(+)</name>
        <dbReference type="ChEBI" id="CHEBI:57540"/>
    </ligand>
</feature>
<keyword evidence="8 11" id="KW-0520">NAD</keyword>
<keyword evidence="14" id="KW-1185">Reference proteome</keyword>
<evidence type="ECO:0000256" key="5">
    <source>
        <dbReference type="ARBA" id="ARBA00022630"/>
    </source>
</evidence>
<evidence type="ECO:0000256" key="8">
    <source>
        <dbReference type="ARBA" id="ARBA00023027"/>
    </source>
</evidence>
<accession>A0A934W2A3</accession>
<dbReference type="Pfam" id="PF13932">
    <property type="entry name" value="SAM_GIDA_C"/>
    <property type="match status" value="1"/>
</dbReference>
<protein>
    <recommendedName>
        <fullName evidence="4 11">tRNA uridine 5-carboxymethylaminomethyl modification enzyme MnmG</fullName>
    </recommendedName>
    <alternativeName>
        <fullName evidence="10 11">Glucose-inhibited division protein A</fullName>
    </alternativeName>
</protein>
<proteinExistence type="inferred from homology"/>
<dbReference type="PANTHER" id="PTHR11806:SF0">
    <property type="entry name" value="PROTEIN MTO1 HOMOLOG, MITOCHONDRIAL"/>
    <property type="match status" value="1"/>
</dbReference>
<name>A0A934W2A3_9RHOB</name>
<sequence>MKHYDVIVIGGGHAGLEAAAASARAGALTALVTMRPEDIGTLSCNPAIGGLGKGHLVREIDALDGLMGVIADRAGIQFRLLNRRKGPAVQGPRAQMDRALYRAAAMQAVRKVDGLELIYAEVEALTGNDTRVTGVTLSNGAELAATSVVLTTGTFLNGIIHIGDVSRPAGRWGDKASTGLARSIQRFELPLGRLKTGTPPRLDGNTIDWSRLEKQPGDDSPVMFSYLNVAPEAPQIACGITHTNAETHEIIKKNLSKSAMYGGHITGKGPRYCPSIEDKVVRFSDKSSHQVFLEPEGLNDPTVYPNGISTSLPADVQQKYVRTIVGLENVEILQPGYAVEYDFVDPQALDSTLKLRNVEGLYLAGQINGTTGYEEAGAQGLVAGLNAALAAKGGSPISFSRTESYIGVMIDDLTSRGVTEPYRMFTSRAEFRLTLRADNADRRLTPLGIELGLISERRRILFDRQQEAYHQTRKLADEAIFSPTKLQREGLAIRQDGQNRSAFALLGMADIDFAAVTKLVPALEDMSPHAIEQVRIDALYHQYVDRQARDAEALRADEAVLLPLDLDYSAISGLSGELRAKLEARRPTTLAAAARIEGMTPAALSLLLAVSRTLQRRKA</sequence>
<comment type="caution">
    <text evidence="13">The sequence shown here is derived from an EMBL/GenBank/DDBJ whole genome shotgun (WGS) entry which is preliminary data.</text>
</comment>
<evidence type="ECO:0000256" key="2">
    <source>
        <dbReference type="ARBA" id="ARBA00003717"/>
    </source>
</evidence>
<gene>
    <name evidence="11 13" type="primary">mnmG</name>
    <name evidence="11" type="synonym">gidA</name>
    <name evidence="13" type="ORF">JJJ17_16715</name>
</gene>
<evidence type="ECO:0000256" key="10">
    <source>
        <dbReference type="ARBA" id="ARBA00031800"/>
    </source>
</evidence>
<dbReference type="GO" id="GO:0002098">
    <property type="term" value="P:tRNA wobble uridine modification"/>
    <property type="evidence" value="ECO:0007669"/>
    <property type="project" value="InterPro"/>
</dbReference>
<feature type="domain" description="tRNA uridine 5-carboxymethylaminomethyl modification enzyme C-terminal subdomain" evidence="12">
    <location>
        <begin position="538"/>
        <end position="609"/>
    </location>
</feature>
<evidence type="ECO:0000313" key="13">
    <source>
        <dbReference type="EMBL" id="MBK4217574.1"/>
    </source>
</evidence>
<dbReference type="Pfam" id="PF01134">
    <property type="entry name" value="GIDA"/>
    <property type="match status" value="1"/>
</dbReference>
<comment type="cofactor">
    <cofactor evidence="1 11">
        <name>FAD</name>
        <dbReference type="ChEBI" id="CHEBI:57692"/>
    </cofactor>
</comment>
<reference evidence="13" key="1">
    <citation type="submission" date="2021-01" db="EMBL/GenBank/DDBJ databases">
        <title>Paracoccus amoyensis sp. nov., isolated from the surface seawater along the coast of Xiamen Island, China.</title>
        <authorList>
            <person name="Lyu L."/>
        </authorList>
    </citation>
    <scope>NUCLEOTIDE SEQUENCE</scope>
    <source>
        <strain evidence="13">MJ17</strain>
    </source>
</reference>
<comment type="function">
    <text evidence="2 11">NAD-binding protein involved in the addition of a carboxymethylaminomethyl (cmnm) group at the wobble position (U34) of certain tRNAs, forming tRNA-cmnm(5)s(2)U34.</text>
</comment>
<dbReference type="FunFam" id="1.10.150.570:FF:000001">
    <property type="entry name" value="tRNA uridine 5-carboxymethylaminomethyl modification enzyme MnmG"/>
    <property type="match status" value="1"/>
</dbReference>
<dbReference type="SMART" id="SM01228">
    <property type="entry name" value="GIDA_assoc_3"/>
    <property type="match status" value="1"/>
</dbReference>
<dbReference type="HAMAP" id="MF_00129">
    <property type="entry name" value="MnmG_GidA"/>
    <property type="match status" value="1"/>
</dbReference>
<evidence type="ECO:0000313" key="14">
    <source>
        <dbReference type="Proteomes" id="UP000640485"/>
    </source>
</evidence>
<comment type="subcellular location">
    <subcellularLocation>
        <location evidence="11">Cytoplasm</location>
    </subcellularLocation>
</comment>
<evidence type="ECO:0000259" key="12">
    <source>
        <dbReference type="SMART" id="SM01228"/>
    </source>
</evidence>
<evidence type="ECO:0000256" key="6">
    <source>
        <dbReference type="ARBA" id="ARBA00022694"/>
    </source>
</evidence>
<dbReference type="GO" id="GO:0030488">
    <property type="term" value="P:tRNA methylation"/>
    <property type="evidence" value="ECO:0007669"/>
    <property type="project" value="TreeGrafter"/>
</dbReference>
<dbReference type="NCBIfam" id="TIGR00136">
    <property type="entry name" value="mnmG_gidA"/>
    <property type="match status" value="1"/>
</dbReference>
<evidence type="ECO:0000256" key="4">
    <source>
        <dbReference type="ARBA" id="ARBA00020461"/>
    </source>
</evidence>
<organism evidence="13 14">
    <name type="scientific">Paracoccus caeni</name>
    <dbReference type="NCBI Taxonomy" id="657651"/>
    <lineage>
        <taxon>Bacteria</taxon>
        <taxon>Pseudomonadati</taxon>
        <taxon>Pseudomonadota</taxon>
        <taxon>Alphaproteobacteria</taxon>
        <taxon>Rhodobacterales</taxon>
        <taxon>Paracoccaceae</taxon>
        <taxon>Paracoccus</taxon>
    </lineage>
</organism>
<keyword evidence="11" id="KW-0963">Cytoplasm</keyword>
<dbReference type="PROSITE" id="PS01280">
    <property type="entry name" value="GIDA_1"/>
    <property type="match status" value="1"/>
</dbReference>
<dbReference type="InterPro" id="IPR044920">
    <property type="entry name" value="MnmG_C_subdom_sf"/>
</dbReference>
<dbReference type="InterPro" id="IPR026904">
    <property type="entry name" value="MnmG_C"/>
</dbReference>
<dbReference type="InterPro" id="IPR040131">
    <property type="entry name" value="MnmG_N"/>
</dbReference>
<evidence type="ECO:0000256" key="1">
    <source>
        <dbReference type="ARBA" id="ARBA00001974"/>
    </source>
</evidence>
<dbReference type="InterPro" id="IPR020595">
    <property type="entry name" value="MnmG-rel_CS"/>
</dbReference>
<dbReference type="InterPro" id="IPR004416">
    <property type="entry name" value="MnmG"/>
</dbReference>
<comment type="subunit">
    <text evidence="9 11">Homodimer. Heterotetramer of two MnmE and two MnmG subunits.</text>
</comment>
<feature type="binding site" evidence="11">
    <location>
        <position position="366"/>
    </location>
    <ligand>
        <name>FAD</name>
        <dbReference type="ChEBI" id="CHEBI:57692"/>
    </ligand>
</feature>
<dbReference type="AlphaFoldDB" id="A0A934W2A3"/>
<dbReference type="SUPFAM" id="SSF51905">
    <property type="entry name" value="FAD/NAD(P)-binding domain"/>
    <property type="match status" value="1"/>
</dbReference>
<feature type="binding site" evidence="11">
    <location>
        <position position="122"/>
    </location>
    <ligand>
        <name>FAD</name>
        <dbReference type="ChEBI" id="CHEBI:57692"/>
    </ligand>
</feature>
<dbReference type="PANTHER" id="PTHR11806">
    <property type="entry name" value="GLUCOSE INHIBITED DIVISION PROTEIN A"/>
    <property type="match status" value="1"/>
</dbReference>
<dbReference type="InterPro" id="IPR036188">
    <property type="entry name" value="FAD/NAD-bd_sf"/>
</dbReference>
<keyword evidence="7 11" id="KW-0274">FAD</keyword>
<dbReference type="EMBL" id="JAEPRQ010000008">
    <property type="protein sequence ID" value="MBK4217574.1"/>
    <property type="molecule type" value="Genomic_DNA"/>
</dbReference>
<evidence type="ECO:0000256" key="11">
    <source>
        <dbReference type="HAMAP-Rule" id="MF_00129"/>
    </source>
</evidence>
<evidence type="ECO:0000256" key="3">
    <source>
        <dbReference type="ARBA" id="ARBA00007653"/>
    </source>
</evidence>
<dbReference type="InterPro" id="IPR049312">
    <property type="entry name" value="GIDA_C_N"/>
</dbReference>
<dbReference type="Gene3D" id="1.10.150.570">
    <property type="entry name" value="GidA associated domain, C-terminal subdomain"/>
    <property type="match status" value="1"/>
</dbReference>
<dbReference type="GO" id="GO:0005829">
    <property type="term" value="C:cytosol"/>
    <property type="evidence" value="ECO:0007669"/>
    <property type="project" value="TreeGrafter"/>
</dbReference>
<comment type="similarity">
    <text evidence="3 11">Belongs to the MnmG family.</text>
</comment>
<dbReference type="GO" id="GO:0050660">
    <property type="term" value="F:flavin adenine dinucleotide binding"/>
    <property type="evidence" value="ECO:0007669"/>
    <property type="project" value="UniProtKB-UniRule"/>
</dbReference>
<dbReference type="Gene3D" id="3.50.50.60">
    <property type="entry name" value="FAD/NAD(P)-binding domain"/>
    <property type="match status" value="2"/>
</dbReference>
<dbReference type="InterPro" id="IPR002218">
    <property type="entry name" value="MnmG-rel"/>
</dbReference>
<dbReference type="FunFam" id="3.50.50.60:FF:000002">
    <property type="entry name" value="tRNA uridine 5-carboxymethylaminomethyl modification enzyme MnmG"/>
    <property type="match status" value="1"/>
</dbReference>
<dbReference type="Proteomes" id="UP000640485">
    <property type="component" value="Unassembled WGS sequence"/>
</dbReference>
<feature type="binding site" evidence="11">
    <location>
        <begin position="10"/>
        <end position="15"/>
    </location>
    <ligand>
        <name>FAD</name>
        <dbReference type="ChEBI" id="CHEBI:57692"/>
    </ligand>
</feature>
<dbReference type="RefSeq" id="WP_200688459.1">
    <property type="nucleotide sequence ID" value="NZ_JAEPRQ010000008.1"/>
</dbReference>